<accession>F4PKS7</accession>
<dbReference type="GeneID" id="14876131"/>
<keyword evidence="2" id="KW-1185">Reference proteome</keyword>
<name>F4PKS7_CACFS</name>
<gene>
    <name evidence="1" type="ORF">DFA_06348</name>
</gene>
<reference evidence="2" key="1">
    <citation type="journal article" date="2011" name="Genome Res.">
        <title>Phylogeny-wide analysis of social amoeba genomes highlights ancient origins for complex intercellular communication.</title>
        <authorList>
            <person name="Heidel A.J."/>
            <person name="Lawal H.M."/>
            <person name="Felder M."/>
            <person name="Schilde C."/>
            <person name="Helps N.R."/>
            <person name="Tunggal B."/>
            <person name="Rivero F."/>
            <person name="John U."/>
            <person name="Schleicher M."/>
            <person name="Eichinger L."/>
            <person name="Platzer M."/>
            <person name="Noegel A.A."/>
            <person name="Schaap P."/>
            <person name="Gloeckner G."/>
        </authorList>
    </citation>
    <scope>NUCLEOTIDE SEQUENCE [LARGE SCALE GENOMIC DNA]</scope>
    <source>
        <strain evidence="2">SH3</strain>
    </source>
</reference>
<sequence>MRRQRQVVLMEVKSGFSGWVCDEQHRSTCLSGFEKYSIKSIPTAINPIKLCFASCYYPFFNNRVEVGLETIVPQCRTGLSLSPTLSITLFLSVVNTQIIF</sequence>
<evidence type="ECO:0000313" key="1">
    <source>
        <dbReference type="EMBL" id="EGG24201.1"/>
    </source>
</evidence>
<organism evidence="1 2">
    <name type="scientific">Cavenderia fasciculata</name>
    <name type="common">Slime mold</name>
    <name type="synonym">Dictyostelium fasciculatum</name>
    <dbReference type="NCBI Taxonomy" id="261658"/>
    <lineage>
        <taxon>Eukaryota</taxon>
        <taxon>Amoebozoa</taxon>
        <taxon>Evosea</taxon>
        <taxon>Eumycetozoa</taxon>
        <taxon>Dictyostelia</taxon>
        <taxon>Acytosteliales</taxon>
        <taxon>Cavenderiaceae</taxon>
        <taxon>Cavenderia</taxon>
    </lineage>
</organism>
<protein>
    <submittedName>
        <fullName evidence="1">Uncharacterized protein</fullName>
    </submittedName>
</protein>
<dbReference type="EMBL" id="GL883007">
    <property type="protein sequence ID" value="EGG24201.1"/>
    <property type="molecule type" value="Genomic_DNA"/>
</dbReference>
<evidence type="ECO:0000313" key="2">
    <source>
        <dbReference type="Proteomes" id="UP000007797"/>
    </source>
</evidence>
<dbReference type="AlphaFoldDB" id="F4PKS7"/>
<dbReference type="Proteomes" id="UP000007797">
    <property type="component" value="Unassembled WGS sequence"/>
</dbReference>
<dbReference type="RefSeq" id="XP_004362052.1">
    <property type="nucleotide sequence ID" value="XM_004361995.1"/>
</dbReference>
<proteinExistence type="predicted"/>
<dbReference type="KEGG" id="dfa:DFA_06348"/>